<evidence type="ECO:0000313" key="2">
    <source>
        <dbReference type="Proteomes" id="UP000797356"/>
    </source>
</evidence>
<dbReference type="PANTHER" id="PTHR31676">
    <property type="entry name" value="T31J12.3 PROTEIN-RELATED"/>
    <property type="match status" value="1"/>
</dbReference>
<proteinExistence type="predicted"/>
<organism evidence="1 2">
    <name type="scientific">Cocos nucifera</name>
    <name type="common">Coconut palm</name>
    <dbReference type="NCBI Taxonomy" id="13894"/>
    <lineage>
        <taxon>Eukaryota</taxon>
        <taxon>Viridiplantae</taxon>
        <taxon>Streptophyta</taxon>
        <taxon>Embryophyta</taxon>
        <taxon>Tracheophyta</taxon>
        <taxon>Spermatophyta</taxon>
        <taxon>Magnoliopsida</taxon>
        <taxon>Liliopsida</taxon>
        <taxon>Arecaceae</taxon>
        <taxon>Arecoideae</taxon>
        <taxon>Cocoseae</taxon>
        <taxon>Attaleinae</taxon>
        <taxon>Cocos</taxon>
    </lineage>
</organism>
<dbReference type="Pfam" id="PF04398">
    <property type="entry name" value="DUF538"/>
    <property type="match status" value="1"/>
</dbReference>
<protein>
    <submittedName>
        <fullName evidence="1">Uncharacterized protein</fullName>
    </submittedName>
</protein>
<dbReference type="OrthoDB" id="1878965at2759"/>
<dbReference type="Gene3D" id="2.30.240.10">
    <property type="entry name" value="At5g01610-like"/>
    <property type="match status" value="1"/>
</dbReference>
<evidence type="ECO:0000313" key="1">
    <source>
        <dbReference type="EMBL" id="KAG1358644.1"/>
    </source>
</evidence>
<dbReference type="InterPro" id="IPR007493">
    <property type="entry name" value="DUF538"/>
</dbReference>
<name>A0A8K0IGG6_COCNU</name>
<comment type="caution">
    <text evidence="1">The sequence shown here is derived from an EMBL/GenBank/DDBJ whole genome shotgun (WGS) entry which is preliminary data.</text>
</comment>
<dbReference type="Proteomes" id="UP000797356">
    <property type="component" value="Chromosome 8"/>
</dbReference>
<dbReference type="SUPFAM" id="SSF141562">
    <property type="entry name" value="At5g01610-like"/>
    <property type="match status" value="1"/>
</dbReference>
<reference evidence="1" key="2">
    <citation type="submission" date="2019-07" db="EMBL/GenBank/DDBJ databases">
        <authorList>
            <person name="Yang Y."/>
            <person name="Bocs S."/>
            <person name="Baudouin L."/>
        </authorList>
    </citation>
    <scope>NUCLEOTIDE SEQUENCE</scope>
    <source>
        <tissue evidence="1">Spear leaf of Hainan Tall coconut</tissue>
    </source>
</reference>
<reference evidence="1" key="1">
    <citation type="journal article" date="2017" name="Gigascience">
        <title>The genome draft of coconut (Cocos nucifera).</title>
        <authorList>
            <person name="Xiao Y."/>
            <person name="Xu P."/>
            <person name="Fan H."/>
            <person name="Baudouin L."/>
            <person name="Xia W."/>
            <person name="Bocs S."/>
            <person name="Xu J."/>
            <person name="Li Q."/>
            <person name="Guo A."/>
            <person name="Zhou L."/>
            <person name="Li J."/>
            <person name="Wu Y."/>
            <person name="Ma Z."/>
            <person name="Armero A."/>
            <person name="Issali A.E."/>
            <person name="Liu N."/>
            <person name="Peng M."/>
            <person name="Yang Y."/>
        </authorList>
    </citation>
    <scope>NUCLEOTIDE SEQUENCE</scope>
    <source>
        <tissue evidence="1">Spear leaf of Hainan Tall coconut</tissue>
    </source>
</reference>
<sequence>SFKIVSKLVSYATEINSYIEKHRIKKLKGVKAKELLLWPPINEITVNDPPIEKIHFKSLTVVTKTFPIKAFAGGQ</sequence>
<dbReference type="AlphaFoldDB" id="A0A8K0IGG6"/>
<dbReference type="PANTHER" id="PTHR31676:SF160">
    <property type="entry name" value="OS01G0652700 PROTEIN"/>
    <property type="match status" value="1"/>
</dbReference>
<dbReference type="InterPro" id="IPR036758">
    <property type="entry name" value="At5g01610-like"/>
</dbReference>
<dbReference type="EMBL" id="CM017879">
    <property type="protein sequence ID" value="KAG1358644.1"/>
    <property type="molecule type" value="Genomic_DNA"/>
</dbReference>
<feature type="non-terminal residue" evidence="1">
    <location>
        <position position="1"/>
    </location>
</feature>
<keyword evidence="2" id="KW-1185">Reference proteome</keyword>
<gene>
    <name evidence="1" type="ORF">COCNU_08G000900</name>
</gene>
<accession>A0A8K0IGG6</accession>